<feature type="domain" description="DUF4435" evidence="1">
    <location>
        <begin position="26"/>
        <end position="236"/>
    </location>
</feature>
<dbReference type="InterPro" id="IPR029492">
    <property type="entry name" value="DUF4435"/>
</dbReference>
<dbReference type="EMBL" id="CP095072">
    <property type="protein sequence ID" value="UOQ47204.1"/>
    <property type="molecule type" value="Genomic_DNA"/>
</dbReference>
<evidence type="ECO:0000259" key="1">
    <source>
        <dbReference type="Pfam" id="PF14491"/>
    </source>
</evidence>
<dbReference type="Pfam" id="PF14491">
    <property type="entry name" value="DUF4435"/>
    <property type="match status" value="1"/>
</dbReference>
<evidence type="ECO:0000313" key="2">
    <source>
        <dbReference type="EMBL" id="UOQ47204.1"/>
    </source>
</evidence>
<name>A0ABY4EU94_9BACI</name>
<reference evidence="2 3" key="1">
    <citation type="submission" date="2022-04" db="EMBL/GenBank/DDBJ databases">
        <title>Gracilibacillus sp. isolated from saltern.</title>
        <authorList>
            <person name="Won M."/>
            <person name="Lee C.-M."/>
            <person name="Woen H.-Y."/>
            <person name="Kwon S.-W."/>
        </authorList>
    </citation>
    <scope>NUCLEOTIDE SEQUENCE [LARGE SCALE GENOMIC DNA]</scope>
    <source>
        <strain evidence="2 3">SSWR10-1</strain>
    </source>
</reference>
<keyword evidence="3" id="KW-1185">Reference proteome</keyword>
<dbReference type="Proteomes" id="UP000831782">
    <property type="component" value="Chromosome"/>
</dbReference>
<sequence length="282" mass="33308">MNSSTPKLTIQDKLNTRFFGDNTPALIVEGKTDTMVYERLLINSQLDWKEIDIVIGLSKSNILKHHDQGLPFKYVALLDADYDYYFDQIIDDDNLIYTKFYNMENYLTTKNVLKRIIKDFNSVSSKHINEDDILNEAIEAIIPFILSCIAKIKYDLPISLEDQNIERWWHNSEKRITISNMHAYIDDELKKRDFEIDINWSELNEEYENLLETHSIDKFLNGKHKLDAIYKMFKKHFPDHMAHRGINPFKVDLIRHINSCTHANELLDSIDYRFQKILSVSL</sequence>
<organism evidence="2 3">
    <name type="scientific">Gracilibacillus caseinilyticus</name>
    <dbReference type="NCBI Taxonomy" id="2932256"/>
    <lineage>
        <taxon>Bacteria</taxon>
        <taxon>Bacillati</taxon>
        <taxon>Bacillota</taxon>
        <taxon>Bacilli</taxon>
        <taxon>Bacillales</taxon>
        <taxon>Bacillaceae</taxon>
        <taxon>Gracilibacillus</taxon>
    </lineage>
</organism>
<protein>
    <submittedName>
        <fullName evidence="2">DUF4435 domain-containing protein</fullName>
    </submittedName>
</protein>
<gene>
    <name evidence="2" type="ORF">MUN88_14125</name>
</gene>
<proteinExistence type="predicted"/>
<accession>A0ABY4EU94</accession>
<dbReference type="RefSeq" id="WP_244716130.1">
    <property type="nucleotide sequence ID" value="NZ_CP095072.1"/>
</dbReference>
<evidence type="ECO:0000313" key="3">
    <source>
        <dbReference type="Proteomes" id="UP000831782"/>
    </source>
</evidence>